<dbReference type="InterPro" id="IPR038721">
    <property type="entry name" value="IS701-like_DDE_dom"/>
</dbReference>
<dbReference type="Pfam" id="PF13546">
    <property type="entry name" value="DDE_5"/>
    <property type="match status" value="1"/>
</dbReference>
<evidence type="ECO:0000313" key="3">
    <source>
        <dbReference type="Proteomes" id="UP001271274"/>
    </source>
</evidence>
<proteinExistence type="predicted"/>
<comment type="caution">
    <text evidence="2">The sequence shown here is derived from an EMBL/GenBank/DDBJ whole genome shotgun (WGS) entry which is preliminary data.</text>
</comment>
<dbReference type="Proteomes" id="UP001271274">
    <property type="component" value="Unassembled WGS sequence"/>
</dbReference>
<dbReference type="RefSeq" id="WP_319063205.1">
    <property type="nucleotide sequence ID" value="NZ_JARAYU010000016.1"/>
</dbReference>
<accession>A0ABU4NQW2</accession>
<keyword evidence="3" id="KW-1185">Reference proteome</keyword>
<dbReference type="EMBL" id="JARAYU010000016">
    <property type="protein sequence ID" value="MDX3704714.1"/>
    <property type="molecule type" value="Genomic_DNA"/>
</dbReference>
<evidence type="ECO:0000313" key="2">
    <source>
        <dbReference type="EMBL" id="MDX3704714.1"/>
    </source>
</evidence>
<protein>
    <submittedName>
        <fullName evidence="2">Transposase</fullName>
    </submittedName>
</protein>
<organism evidence="2 3">
    <name type="scientific">Streptomyces europaeiscabiei</name>
    <dbReference type="NCBI Taxonomy" id="146819"/>
    <lineage>
        <taxon>Bacteria</taxon>
        <taxon>Bacillati</taxon>
        <taxon>Actinomycetota</taxon>
        <taxon>Actinomycetes</taxon>
        <taxon>Kitasatosporales</taxon>
        <taxon>Streptomycetaceae</taxon>
        <taxon>Streptomyces</taxon>
    </lineage>
</organism>
<reference evidence="2 3" key="1">
    <citation type="journal article" date="2023" name="Microb. Genom.">
        <title>Mesoterricola silvestris gen. nov., sp. nov., Mesoterricola sediminis sp. nov., Geothrix oryzae sp. nov., Geothrix edaphica sp. nov., Geothrix rubra sp. nov., and Geothrix limicola sp. nov., six novel members of Acidobacteriota isolated from soils.</title>
        <authorList>
            <person name="Weisberg A.J."/>
            <person name="Pearce E."/>
            <person name="Kramer C.G."/>
            <person name="Chang J.H."/>
            <person name="Clarke C.R."/>
        </authorList>
    </citation>
    <scope>NUCLEOTIDE SEQUENCE [LARGE SCALE GENOMIC DNA]</scope>
    <source>
        <strain evidence="2 3">ID09-01A</strain>
    </source>
</reference>
<feature type="domain" description="Transposase IS701-like DDE" evidence="1">
    <location>
        <begin position="17"/>
        <end position="143"/>
    </location>
</feature>
<gene>
    <name evidence="2" type="ORF">PV662_34170</name>
</gene>
<evidence type="ECO:0000259" key="1">
    <source>
        <dbReference type="Pfam" id="PF13546"/>
    </source>
</evidence>
<name>A0ABU4NQW2_9ACTN</name>
<sequence length="219" mass="23147">MEGIRGSLARIQPWLTAACYIRAVLSDLPKRNGWTIAEWIGHRSPDRVQRLLNQASWDTGEVMRVVRGYVIEGLDAAAPARSMTVGALDETGQEEKGQATAGVKRQHMGCADGVANGINTVHLSYVRGGAGHALIGCRQWIPAVRPRGRGAAARTRGPPPGPGVADDVGLHGFGMPDLLPSLHQVKFSGVWWGPIIPPSTLIAAPAPKTTGAECVGRSG</sequence>